<organism evidence="1 2">
    <name type="scientific">Marinovum algicola</name>
    <dbReference type="NCBI Taxonomy" id="42444"/>
    <lineage>
        <taxon>Bacteria</taxon>
        <taxon>Pseudomonadati</taxon>
        <taxon>Pseudomonadota</taxon>
        <taxon>Alphaproteobacteria</taxon>
        <taxon>Rhodobacterales</taxon>
        <taxon>Roseobacteraceae</taxon>
        <taxon>Marinovum</taxon>
    </lineage>
</organism>
<reference evidence="1 2" key="1">
    <citation type="submission" date="2016-10" db="EMBL/GenBank/DDBJ databases">
        <authorList>
            <person name="Varghese N."/>
            <person name="Submissions S."/>
        </authorList>
    </citation>
    <scope>NUCLEOTIDE SEQUENCE [LARGE SCALE GENOMIC DNA]</scope>
    <source>
        <strain evidence="1 2">FF3</strain>
    </source>
</reference>
<dbReference type="EMBL" id="FNYY01000013">
    <property type="protein sequence ID" value="SEJ90847.1"/>
    <property type="molecule type" value="Genomic_DNA"/>
</dbReference>
<dbReference type="RefSeq" id="WP_048534615.1">
    <property type="nucleotide sequence ID" value="NZ_FNYY01000013.1"/>
</dbReference>
<evidence type="ECO:0000313" key="2">
    <source>
        <dbReference type="Proteomes" id="UP000182932"/>
    </source>
</evidence>
<dbReference type="Proteomes" id="UP000182932">
    <property type="component" value="Unassembled WGS sequence"/>
</dbReference>
<accession>A0A975ZPM0</accession>
<keyword evidence="2" id="KW-1185">Reference proteome</keyword>
<name>A0A975ZPM0_9RHOB</name>
<comment type="caution">
    <text evidence="1">The sequence shown here is derived from an EMBL/GenBank/DDBJ whole genome shotgun (WGS) entry which is preliminary data.</text>
</comment>
<dbReference type="GeneID" id="80819640"/>
<protein>
    <submittedName>
        <fullName evidence="1">Uncharacterized protein</fullName>
    </submittedName>
</protein>
<proteinExistence type="predicted"/>
<sequence length="124" mass="13791">MTRDTDAQALDRLIEQEDVLQICYWYQGEGFGESFTPLAVLPFLKSGEGDVAKTFERLAEAGDLRRDGGAYVFTATGRRKAGRMFFETFTEFQQASHGECNAGCCDGDEPCDDPTHDHHNHAHG</sequence>
<evidence type="ECO:0000313" key="1">
    <source>
        <dbReference type="EMBL" id="SEJ90847.1"/>
    </source>
</evidence>
<dbReference type="AlphaFoldDB" id="A0A975ZPM0"/>
<gene>
    <name evidence="1" type="ORF">SAMN04487940_113108</name>
</gene>